<dbReference type="EMBL" id="BK015452">
    <property type="protein sequence ID" value="DAE07542.1"/>
    <property type="molecule type" value="Genomic_DNA"/>
</dbReference>
<evidence type="ECO:0000313" key="1">
    <source>
        <dbReference type="EMBL" id="DAE07542.1"/>
    </source>
</evidence>
<organism evidence="1">
    <name type="scientific">Podoviridae sp. ctnCN2</name>
    <dbReference type="NCBI Taxonomy" id="2825274"/>
    <lineage>
        <taxon>Viruses</taxon>
        <taxon>Duplodnaviria</taxon>
        <taxon>Heunggongvirae</taxon>
        <taxon>Uroviricota</taxon>
        <taxon>Caudoviricetes</taxon>
    </lineage>
</organism>
<sequence>MRGDDRLLATLSASRRRHIVTAITSSCLVTYKLFACQR</sequence>
<name>A0A8S5PKE6_9CAUD</name>
<reference evidence="1" key="1">
    <citation type="journal article" date="2021" name="Proc. Natl. Acad. Sci. U.S.A.">
        <title>A Catalog of Tens of Thousands of Viruses from Human Metagenomes Reveals Hidden Associations with Chronic Diseases.</title>
        <authorList>
            <person name="Tisza M.J."/>
            <person name="Buck C.B."/>
        </authorList>
    </citation>
    <scope>NUCLEOTIDE SEQUENCE</scope>
    <source>
        <strain evidence="1">CtnCN2</strain>
    </source>
</reference>
<accession>A0A8S5PKE6</accession>
<proteinExistence type="predicted"/>
<protein>
    <submittedName>
        <fullName evidence="1">Uncharacterized protein</fullName>
    </submittedName>
</protein>